<dbReference type="InterPro" id="IPR013098">
    <property type="entry name" value="Ig_I-set"/>
</dbReference>
<proteinExistence type="predicted"/>
<reference evidence="3" key="1">
    <citation type="journal article" date="2013" name="Genetics">
        <title>The draft genome and transcriptome of Panagrellus redivivus are shaped by the harsh demands of a free-living lifestyle.</title>
        <authorList>
            <person name="Srinivasan J."/>
            <person name="Dillman A.R."/>
            <person name="Macchietto M.G."/>
            <person name="Heikkinen L."/>
            <person name="Lakso M."/>
            <person name="Fracchia K.M."/>
            <person name="Antoshechkin I."/>
            <person name="Mortazavi A."/>
            <person name="Wong G."/>
            <person name="Sternberg P.W."/>
        </authorList>
    </citation>
    <scope>NUCLEOTIDE SEQUENCE [LARGE SCALE GENOMIC DNA]</scope>
    <source>
        <strain evidence="3">MT8872</strain>
    </source>
</reference>
<evidence type="ECO:0000256" key="1">
    <source>
        <dbReference type="ARBA" id="ARBA00023319"/>
    </source>
</evidence>
<dbReference type="PANTHER" id="PTHR14340">
    <property type="entry name" value="MICROFIBRIL-ASSOCIATED GLYCOPROTEIN 3"/>
    <property type="match status" value="1"/>
</dbReference>
<dbReference type="InterPro" id="IPR036179">
    <property type="entry name" value="Ig-like_dom_sf"/>
</dbReference>
<dbReference type="SUPFAM" id="SSF48726">
    <property type="entry name" value="Immunoglobulin"/>
    <property type="match status" value="1"/>
</dbReference>
<dbReference type="FunFam" id="2.60.40.10:FF:000107">
    <property type="entry name" value="Myosin, light chain kinase a"/>
    <property type="match status" value="1"/>
</dbReference>
<evidence type="ECO:0000313" key="4">
    <source>
        <dbReference type="WBParaSite" id="Pan_g16866.t1"/>
    </source>
</evidence>
<evidence type="ECO:0000259" key="2">
    <source>
        <dbReference type="PROSITE" id="PS50835"/>
    </source>
</evidence>
<keyword evidence="1" id="KW-0393">Immunoglobulin domain</keyword>
<dbReference type="Proteomes" id="UP000492821">
    <property type="component" value="Unassembled WGS sequence"/>
</dbReference>
<dbReference type="InterPro" id="IPR007110">
    <property type="entry name" value="Ig-like_dom"/>
</dbReference>
<sequence>MSGLARVIIIRDNSKYAVPDKYKPRFSTQRGNRIDHRTLVEDFEQAYPRLPGGSRYFAARGKRHTIPEFTQRLEDQWHHHDDTVSLRVGFNGYPDVVVTWFKDQQPILPDMHHMIVTSEYSSELTIMSAQKAEAGFYSVRIENSMGVRESHCQVYIGDNERLKSKGNKTLLANSRLYRSAIYKPNAYYNRF</sequence>
<reference evidence="4" key="2">
    <citation type="submission" date="2020-10" db="UniProtKB">
        <authorList>
            <consortium name="WormBaseParasite"/>
        </authorList>
    </citation>
    <scope>IDENTIFICATION</scope>
</reference>
<name>A0A7E4V6J8_PANRE</name>
<dbReference type="Gene3D" id="2.60.40.10">
    <property type="entry name" value="Immunoglobulins"/>
    <property type="match status" value="1"/>
</dbReference>
<dbReference type="PROSITE" id="PS50835">
    <property type="entry name" value="IG_LIKE"/>
    <property type="match status" value="1"/>
</dbReference>
<dbReference type="PANTHER" id="PTHR14340:SF9">
    <property type="entry name" value="FIBRONECTIN TYPE-III DOMAIN-CONTAINING PROTEIN"/>
    <property type="match status" value="1"/>
</dbReference>
<dbReference type="AlphaFoldDB" id="A0A7E4V6J8"/>
<organism evidence="3 4">
    <name type="scientific">Panagrellus redivivus</name>
    <name type="common">Microworm</name>
    <dbReference type="NCBI Taxonomy" id="6233"/>
    <lineage>
        <taxon>Eukaryota</taxon>
        <taxon>Metazoa</taxon>
        <taxon>Ecdysozoa</taxon>
        <taxon>Nematoda</taxon>
        <taxon>Chromadorea</taxon>
        <taxon>Rhabditida</taxon>
        <taxon>Tylenchina</taxon>
        <taxon>Panagrolaimomorpha</taxon>
        <taxon>Panagrolaimoidea</taxon>
        <taxon>Panagrolaimidae</taxon>
        <taxon>Panagrellus</taxon>
    </lineage>
</organism>
<keyword evidence="3" id="KW-1185">Reference proteome</keyword>
<dbReference type="InterPro" id="IPR013783">
    <property type="entry name" value="Ig-like_fold"/>
</dbReference>
<feature type="domain" description="Ig-like" evidence="2">
    <location>
        <begin position="67"/>
        <end position="155"/>
    </location>
</feature>
<dbReference type="WBParaSite" id="Pan_g16866.t1">
    <property type="protein sequence ID" value="Pan_g16866.t1"/>
    <property type="gene ID" value="Pan_g16866"/>
</dbReference>
<dbReference type="Pfam" id="PF07679">
    <property type="entry name" value="I-set"/>
    <property type="match status" value="1"/>
</dbReference>
<accession>A0A7E4V6J8</accession>
<protein>
    <submittedName>
        <fullName evidence="4">Ig-like domain-containing protein</fullName>
    </submittedName>
</protein>
<evidence type="ECO:0000313" key="3">
    <source>
        <dbReference type="Proteomes" id="UP000492821"/>
    </source>
</evidence>